<dbReference type="SUPFAM" id="SSF89095">
    <property type="entry name" value="GatB/YqeY motif"/>
    <property type="match status" value="1"/>
</dbReference>
<dbReference type="Pfam" id="PF09424">
    <property type="entry name" value="YqeY"/>
    <property type="match status" value="1"/>
</dbReference>
<dbReference type="InterPro" id="IPR023168">
    <property type="entry name" value="GatB_Yqey_C_2"/>
</dbReference>
<dbReference type="RefSeq" id="WP_191734187.1">
    <property type="nucleotide sequence ID" value="NZ_JACSPR010000009.1"/>
</dbReference>
<proteinExistence type="predicted"/>
<reference evidence="2 3" key="1">
    <citation type="submission" date="2020-08" db="EMBL/GenBank/DDBJ databases">
        <title>A Genomic Blueprint of the Chicken Gut Microbiome.</title>
        <authorList>
            <person name="Gilroy R."/>
            <person name="Ravi A."/>
            <person name="Getino M."/>
            <person name="Pursley I."/>
            <person name="Horton D.L."/>
            <person name="Alikhan N.-F."/>
            <person name="Baker D."/>
            <person name="Gharbi K."/>
            <person name="Hall N."/>
            <person name="Watson M."/>
            <person name="Adriaenssens E.M."/>
            <person name="Foster-Nyarko E."/>
            <person name="Jarju S."/>
            <person name="Secka A."/>
            <person name="Antonio M."/>
            <person name="Oren A."/>
            <person name="Chaudhuri R."/>
            <person name="La Ragione R.M."/>
            <person name="Hildebrand F."/>
            <person name="Pallen M.J."/>
        </authorList>
    </citation>
    <scope>NUCLEOTIDE SEQUENCE [LARGE SCALE GENOMIC DNA]</scope>
    <source>
        <strain evidence="2 3">Sa1YVA5</strain>
    </source>
</reference>
<dbReference type="Gene3D" id="1.10.10.410">
    <property type="match status" value="1"/>
</dbReference>
<evidence type="ECO:0000313" key="2">
    <source>
        <dbReference type="EMBL" id="MBD8030937.1"/>
    </source>
</evidence>
<dbReference type="EMBL" id="JACSPR010000009">
    <property type="protein sequence ID" value="MBD8030937.1"/>
    <property type="molecule type" value="Genomic_DNA"/>
</dbReference>
<organism evidence="2 3">
    <name type="scientific">Corynebacterium gallinarum</name>
    <dbReference type="NCBI Taxonomy" id="2762214"/>
    <lineage>
        <taxon>Bacteria</taxon>
        <taxon>Bacillati</taxon>
        <taxon>Actinomycetota</taxon>
        <taxon>Actinomycetes</taxon>
        <taxon>Mycobacteriales</taxon>
        <taxon>Corynebacteriaceae</taxon>
        <taxon>Corynebacterium</taxon>
    </lineage>
</organism>
<dbReference type="PANTHER" id="PTHR28055:SF1">
    <property type="entry name" value="ALTERED INHERITANCE OF MITOCHONDRIA PROTEIN 41, MITOCHONDRIAL"/>
    <property type="match status" value="1"/>
</dbReference>
<accession>A0A8I0HR16</accession>
<comment type="caution">
    <text evidence="2">The sequence shown here is derived from an EMBL/GenBank/DDBJ whole genome shotgun (WGS) entry which is preliminary data.</text>
</comment>
<evidence type="ECO:0000313" key="3">
    <source>
        <dbReference type="Proteomes" id="UP000650224"/>
    </source>
</evidence>
<feature type="region of interest" description="Disordered" evidence="1">
    <location>
        <begin position="1"/>
        <end position="21"/>
    </location>
</feature>
<sequence>MSDLKKKIREDLTTSMKARDKDTTGTLRMLLSALTQEETTGAKHELTDEDVLRVIAREIKKRRESAEIYTQNGREELADVELKEASILEAYQPAQLSDEELDALIDDSIAEISQATGEEVTMKHMGQVMKAATGKAAGKVDGKRLSTAVKRRLS</sequence>
<dbReference type="InterPro" id="IPR042184">
    <property type="entry name" value="YqeY/Aim41_N"/>
</dbReference>
<protein>
    <submittedName>
        <fullName evidence="2">GatB/YqeY domain-containing protein</fullName>
    </submittedName>
</protein>
<keyword evidence="3" id="KW-1185">Reference proteome</keyword>
<dbReference type="AlphaFoldDB" id="A0A8I0HR16"/>
<dbReference type="PANTHER" id="PTHR28055">
    <property type="entry name" value="ALTERED INHERITANCE OF MITOCHONDRIA PROTEIN 41, MITOCHONDRIAL"/>
    <property type="match status" value="1"/>
</dbReference>
<dbReference type="Proteomes" id="UP000650224">
    <property type="component" value="Unassembled WGS sequence"/>
</dbReference>
<dbReference type="GO" id="GO:0016884">
    <property type="term" value="F:carbon-nitrogen ligase activity, with glutamine as amido-N-donor"/>
    <property type="evidence" value="ECO:0007669"/>
    <property type="project" value="InterPro"/>
</dbReference>
<dbReference type="InterPro" id="IPR003789">
    <property type="entry name" value="Asn/Gln_tRNA_amidoTrase-B-like"/>
</dbReference>
<gene>
    <name evidence="2" type="ORF">H9627_11515</name>
</gene>
<name>A0A8I0HR16_9CORY</name>
<dbReference type="Gene3D" id="1.10.1510.10">
    <property type="entry name" value="Uncharacterised protein YqeY/AIM41 PF09424, N-terminal domain"/>
    <property type="match status" value="1"/>
</dbReference>
<dbReference type="InterPro" id="IPR019004">
    <property type="entry name" value="YqeY/Aim41"/>
</dbReference>
<evidence type="ECO:0000256" key="1">
    <source>
        <dbReference type="SAM" id="MobiDB-lite"/>
    </source>
</evidence>